<accession>A0ABX7K5D8</accession>
<reference evidence="2 3" key="1">
    <citation type="submission" date="2020-09" db="EMBL/GenBank/DDBJ databases">
        <title>Complete genome sequence of altererythrobacter flavus SS-21NJ, isolated from Dongying oil sludge in Shandong province.</title>
        <authorList>
            <person name="Sun S."/>
            <person name="Zhang Z."/>
        </authorList>
    </citation>
    <scope>NUCLEOTIDE SEQUENCE [LARGE SCALE GENOMIC DNA]</scope>
    <source>
        <strain evidence="2 3">SS-21NJ</strain>
    </source>
</reference>
<dbReference type="Proteomes" id="UP000663637">
    <property type="component" value="Chromosome"/>
</dbReference>
<dbReference type="PANTHER" id="PTHR47163">
    <property type="entry name" value="DDE_TNP_IS1595 DOMAIN-CONTAINING PROTEIN"/>
    <property type="match status" value="1"/>
</dbReference>
<proteinExistence type="predicted"/>
<dbReference type="InterPro" id="IPR053164">
    <property type="entry name" value="IS1016-like_transposase"/>
</dbReference>
<dbReference type="SMART" id="SM01126">
    <property type="entry name" value="DDE_Tnp_IS1595"/>
    <property type="match status" value="1"/>
</dbReference>
<dbReference type="Pfam" id="PF12762">
    <property type="entry name" value="DDE_Tnp_IS1595"/>
    <property type="match status" value="1"/>
</dbReference>
<dbReference type="RefSeq" id="WP_205440824.1">
    <property type="nucleotide sequence ID" value="NZ_CP061510.1"/>
</dbReference>
<dbReference type="NCBIfam" id="NF033547">
    <property type="entry name" value="transpos_IS1595"/>
    <property type="match status" value="1"/>
</dbReference>
<keyword evidence="3" id="KW-1185">Reference proteome</keyword>
<sequence length="105" mass="12180">MTEGSTVNTDHLHSYAKLGEEGYRHDRVNHNVGRYVSDTGAHVQTIEGFWSQLKRSINGTHIHVSGKHLWKYAKEAEYRFNRRNRPEAMLPELLSTFQPLPSQFD</sequence>
<name>A0ABX7K5D8_9SPHN</name>
<gene>
    <name evidence="2" type="ORF">IDJ81_08465</name>
</gene>
<evidence type="ECO:0000313" key="2">
    <source>
        <dbReference type="EMBL" id="QSB43434.1"/>
    </source>
</evidence>
<dbReference type="PANTHER" id="PTHR47163:SF2">
    <property type="entry name" value="SI:DKEY-17M8.2"/>
    <property type="match status" value="1"/>
</dbReference>
<organism evidence="2 3">
    <name type="scientific">Tsuneonella flava</name>
    <dbReference type="NCBI Taxonomy" id="2055955"/>
    <lineage>
        <taxon>Bacteria</taxon>
        <taxon>Pseudomonadati</taxon>
        <taxon>Pseudomonadota</taxon>
        <taxon>Alphaproteobacteria</taxon>
        <taxon>Sphingomonadales</taxon>
        <taxon>Erythrobacteraceae</taxon>
        <taxon>Tsuneonella</taxon>
    </lineage>
</organism>
<dbReference type="EMBL" id="CP061510">
    <property type="protein sequence ID" value="QSB43434.1"/>
    <property type="molecule type" value="Genomic_DNA"/>
</dbReference>
<evidence type="ECO:0000259" key="1">
    <source>
        <dbReference type="SMART" id="SM01126"/>
    </source>
</evidence>
<feature type="domain" description="ISXO2-like transposase" evidence="1">
    <location>
        <begin position="1"/>
        <end position="81"/>
    </location>
</feature>
<dbReference type="InterPro" id="IPR024445">
    <property type="entry name" value="Tnp_ISXO2-like"/>
</dbReference>
<evidence type="ECO:0000313" key="3">
    <source>
        <dbReference type="Proteomes" id="UP000663637"/>
    </source>
</evidence>
<protein>
    <submittedName>
        <fullName evidence="2">IS1595 family transposase</fullName>
    </submittedName>
</protein>